<dbReference type="Pfam" id="PF00881">
    <property type="entry name" value="Nitroreductase"/>
    <property type="match status" value="1"/>
</dbReference>
<evidence type="ECO:0000313" key="7">
    <source>
        <dbReference type="EMBL" id="MBC8176356.1"/>
    </source>
</evidence>
<evidence type="ECO:0000256" key="4">
    <source>
        <dbReference type="ARBA" id="ARBA00022643"/>
    </source>
</evidence>
<proteinExistence type="inferred from homology"/>
<gene>
    <name evidence="7" type="ORF">H8E19_03050</name>
</gene>
<dbReference type="InterPro" id="IPR000415">
    <property type="entry name" value="Nitroreductase-like"/>
</dbReference>
<dbReference type="EMBL" id="JACNJD010000128">
    <property type="protein sequence ID" value="MBC8176356.1"/>
    <property type="molecule type" value="Genomic_DNA"/>
</dbReference>
<dbReference type="InterPro" id="IPR023312">
    <property type="entry name" value="Put_nitroreductase_C_bac"/>
</dbReference>
<dbReference type="Gene3D" id="3.40.109.10">
    <property type="entry name" value="NADH Oxidase"/>
    <property type="match status" value="1"/>
</dbReference>
<accession>A0A8J6MYR9</accession>
<dbReference type="Gene3D" id="2.20.180.10">
    <property type="entry name" value="putative fmn-dependent nitroreductase like domains"/>
    <property type="match status" value="1"/>
</dbReference>
<dbReference type="AlphaFoldDB" id="A0A8J6MYR9"/>
<dbReference type="Proteomes" id="UP000650524">
    <property type="component" value="Unassembled WGS sequence"/>
</dbReference>
<evidence type="ECO:0000256" key="5">
    <source>
        <dbReference type="ARBA" id="ARBA00023002"/>
    </source>
</evidence>
<keyword evidence="5" id="KW-0560">Oxidoreductase</keyword>
<dbReference type="PANTHER" id="PTHR43673:SF2">
    <property type="entry name" value="NITROREDUCTASE"/>
    <property type="match status" value="1"/>
</dbReference>
<reference evidence="7 8" key="1">
    <citation type="submission" date="2020-08" db="EMBL/GenBank/DDBJ databases">
        <title>Bridging the membrane lipid divide: bacteria of the FCB group superphylum have the potential to synthesize archaeal ether lipids.</title>
        <authorList>
            <person name="Villanueva L."/>
            <person name="Von Meijenfeldt F.A.B."/>
            <person name="Westbye A.B."/>
            <person name="Yadav S."/>
            <person name="Hopmans E.C."/>
            <person name="Dutilh B.E."/>
            <person name="Sinninghe Damste J.S."/>
        </authorList>
    </citation>
    <scope>NUCLEOTIDE SEQUENCE [LARGE SCALE GENOMIC DNA]</scope>
    <source>
        <strain evidence="7">NIOZ-UU27</strain>
    </source>
</reference>
<keyword evidence="3" id="KW-0285">Flavoprotein</keyword>
<evidence type="ECO:0000256" key="3">
    <source>
        <dbReference type="ARBA" id="ARBA00022630"/>
    </source>
</evidence>
<comment type="similarity">
    <text evidence="2">Belongs to the nitroreductase family.</text>
</comment>
<dbReference type="CDD" id="cd02062">
    <property type="entry name" value="Nitro_FMN_reductase"/>
    <property type="match status" value="1"/>
</dbReference>
<evidence type="ECO:0000256" key="1">
    <source>
        <dbReference type="ARBA" id="ARBA00001917"/>
    </source>
</evidence>
<evidence type="ECO:0000313" key="8">
    <source>
        <dbReference type="Proteomes" id="UP000650524"/>
    </source>
</evidence>
<protein>
    <submittedName>
        <fullName evidence="7">Nitroreductase family protein</fullName>
    </submittedName>
</protein>
<organism evidence="7 8">
    <name type="scientific">Candidatus Desulfacyla euxinica</name>
    <dbReference type="NCBI Taxonomy" id="2841693"/>
    <lineage>
        <taxon>Bacteria</taxon>
        <taxon>Deltaproteobacteria</taxon>
        <taxon>Candidatus Desulfacyla</taxon>
    </lineage>
</organism>
<evidence type="ECO:0000259" key="6">
    <source>
        <dbReference type="Pfam" id="PF00881"/>
    </source>
</evidence>
<dbReference type="GO" id="GO:0016491">
    <property type="term" value="F:oxidoreductase activity"/>
    <property type="evidence" value="ECO:0007669"/>
    <property type="project" value="UniProtKB-KW"/>
</dbReference>
<feature type="domain" description="Nitroreductase" evidence="6">
    <location>
        <begin position="11"/>
        <end position="152"/>
    </location>
</feature>
<dbReference type="InterPro" id="IPR029479">
    <property type="entry name" value="Nitroreductase"/>
</dbReference>
<evidence type="ECO:0000256" key="2">
    <source>
        <dbReference type="ARBA" id="ARBA00007118"/>
    </source>
</evidence>
<sequence>MIETFHKIIELRRSVRKFKPGAVDSEVLRKLIDAARLGPSAANKQALIFIAVNDPSLAGKIFETQKFAAYLAGAGQPQPGEEPAAHILIARNRELEIAETIRDVGAAAQTILMGACAYGLGATWLRSFDRPKAAEILDLREIYVPDSVIALGIPGEAPEVVPIRDGDIKYWRDETGQHFVPKRSFEEVCFLNGYNKGWS</sequence>
<dbReference type="PANTHER" id="PTHR43673">
    <property type="entry name" value="NAD(P)H NITROREDUCTASE YDGI-RELATED"/>
    <property type="match status" value="1"/>
</dbReference>
<comment type="cofactor">
    <cofactor evidence="1">
        <name>FMN</name>
        <dbReference type="ChEBI" id="CHEBI:58210"/>
    </cofactor>
</comment>
<keyword evidence="4" id="KW-0288">FMN</keyword>
<comment type="caution">
    <text evidence="7">The sequence shown here is derived from an EMBL/GenBank/DDBJ whole genome shotgun (WGS) entry which is preliminary data.</text>
</comment>
<dbReference type="SUPFAM" id="SSF55469">
    <property type="entry name" value="FMN-dependent nitroreductase-like"/>
    <property type="match status" value="1"/>
</dbReference>
<name>A0A8J6MYR9_9DELT</name>